<dbReference type="Pfam" id="PF07486">
    <property type="entry name" value="Hydrolase_2"/>
    <property type="match status" value="1"/>
</dbReference>
<dbReference type="PROSITE" id="PS51782">
    <property type="entry name" value="LYSM"/>
    <property type="match status" value="1"/>
</dbReference>
<dbReference type="Gene3D" id="3.10.350.10">
    <property type="entry name" value="LysM domain"/>
    <property type="match status" value="1"/>
</dbReference>
<reference evidence="2 3" key="1">
    <citation type="submission" date="2023-07" db="EMBL/GenBank/DDBJ databases">
        <title>Genomic Encyclopedia of Type Strains, Phase IV (KMG-IV): sequencing the most valuable type-strain genomes for metagenomic binning, comparative biology and taxonomic classification.</title>
        <authorList>
            <person name="Goeker M."/>
        </authorList>
    </citation>
    <scope>NUCLEOTIDE SEQUENCE [LARGE SCALE GENOMIC DNA]</scope>
    <source>
        <strain evidence="2 3">DSM 9768</strain>
    </source>
</reference>
<comment type="caution">
    <text evidence="2">The sequence shown here is derived from an EMBL/GenBank/DDBJ whole genome shotgun (WGS) entry which is preliminary data.</text>
</comment>
<dbReference type="Proteomes" id="UP001230005">
    <property type="component" value="Unassembled WGS sequence"/>
</dbReference>
<evidence type="ECO:0000259" key="1">
    <source>
        <dbReference type="PROSITE" id="PS51782"/>
    </source>
</evidence>
<dbReference type="InterPro" id="IPR042047">
    <property type="entry name" value="SleB_dom1"/>
</dbReference>
<keyword evidence="3" id="KW-1185">Reference proteome</keyword>
<accession>A0ABT9ZV59</accession>
<dbReference type="InterPro" id="IPR011105">
    <property type="entry name" value="Cell_wall_hydrolase_SleB"/>
</dbReference>
<dbReference type="InterPro" id="IPR018392">
    <property type="entry name" value="LysM"/>
</dbReference>
<dbReference type="GO" id="GO:0008745">
    <property type="term" value="F:N-acetylmuramoyl-L-alanine amidase activity"/>
    <property type="evidence" value="ECO:0007669"/>
    <property type="project" value="UniProtKB-EC"/>
</dbReference>
<feature type="domain" description="LysM" evidence="1">
    <location>
        <begin position="26"/>
        <end position="69"/>
    </location>
</feature>
<dbReference type="RefSeq" id="WP_307326046.1">
    <property type="nucleotide sequence ID" value="NZ_JAUSUG010000009.1"/>
</dbReference>
<protein>
    <submittedName>
        <fullName evidence="2">N-acetylmuramoyl-L-alanine amidase</fullName>
        <ecNumber evidence="2">3.5.1.28</ecNumber>
    </submittedName>
</protein>
<gene>
    <name evidence="2" type="ORF">J2S74_002509</name>
</gene>
<dbReference type="PANTHER" id="PTHR33734">
    <property type="entry name" value="LYSM DOMAIN-CONTAINING GPI-ANCHORED PROTEIN 2"/>
    <property type="match status" value="1"/>
</dbReference>
<dbReference type="InterPro" id="IPR036779">
    <property type="entry name" value="LysM_dom_sf"/>
</dbReference>
<dbReference type="SMART" id="SM00257">
    <property type="entry name" value="LysM"/>
    <property type="match status" value="1"/>
</dbReference>
<dbReference type="SUPFAM" id="SSF54106">
    <property type="entry name" value="LysM domain"/>
    <property type="match status" value="1"/>
</dbReference>
<organism evidence="2 3">
    <name type="scientific">Evansella vedderi</name>
    <dbReference type="NCBI Taxonomy" id="38282"/>
    <lineage>
        <taxon>Bacteria</taxon>
        <taxon>Bacillati</taxon>
        <taxon>Bacillota</taxon>
        <taxon>Bacilli</taxon>
        <taxon>Bacillales</taxon>
        <taxon>Bacillaceae</taxon>
        <taxon>Evansella</taxon>
    </lineage>
</organism>
<dbReference type="PANTHER" id="PTHR33734:SF22">
    <property type="entry name" value="MEMBRANE-BOUND LYTIC MUREIN TRANSGLYCOSYLASE D"/>
    <property type="match status" value="1"/>
</dbReference>
<dbReference type="EC" id="3.5.1.28" evidence="2"/>
<sequence length="191" mass="21068">MRKLLITCTLAFSLFFVGDKIAEASSVHTVQSGDTFWILANQYGVPVNEIKRANNRTGDMIYVGEKLNIPTSSISSEEKRLMAQLVTAEAKGEPYAGQVAVATVILNRVDSDLFPNTVREVIYEQRQFTPVSTGTIYQKPTDSAVRAVNEAIAFRGQGSGSLFFYNPAIATNFWNATRQHTITIGNHVFAK</sequence>
<dbReference type="Pfam" id="PF01476">
    <property type="entry name" value="LysM"/>
    <property type="match status" value="1"/>
</dbReference>
<dbReference type="Gene3D" id="6.20.240.60">
    <property type="match status" value="1"/>
</dbReference>
<evidence type="ECO:0000313" key="3">
    <source>
        <dbReference type="Proteomes" id="UP001230005"/>
    </source>
</evidence>
<proteinExistence type="predicted"/>
<evidence type="ECO:0000313" key="2">
    <source>
        <dbReference type="EMBL" id="MDQ0255127.1"/>
    </source>
</evidence>
<keyword evidence="2" id="KW-0378">Hydrolase</keyword>
<dbReference type="EMBL" id="JAUSUG010000009">
    <property type="protein sequence ID" value="MDQ0255127.1"/>
    <property type="molecule type" value="Genomic_DNA"/>
</dbReference>
<dbReference type="CDD" id="cd00118">
    <property type="entry name" value="LysM"/>
    <property type="match status" value="1"/>
</dbReference>
<dbReference type="Gene3D" id="1.10.10.2520">
    <property type="entry name" value="Cell wall hydrolase SleB, domain 1"/>
    <property type="match status" value="1"/>
</dbReference>
<name>A0ABT9ZV59_9BACI</name>